<dbReference type="GO" id="GO:0071111">
    <property type="term" value="F:cyclic-guanylate-specific phosphodiesterase activity"/>
    <property type="evidence" value="ECO:0007669"/>
    <property type="project" value="UniProtKB-EC"/>
</dbReference>
<dbReference type="CDD" id="cd01948">
    <property type="entry name" value="EAL"/>
    <property type="match status" value="1"/>
</dbReference>
<dbReference type="Pfam" id="PF00563">
    <property type="entry name" value="EAL"/>
    <property type="match status" value="1"/>
</dbReference>
<dbReference type="Pfam" id="PF00990">
    <property type="entry name" value="GGDEF"/>
    <property type="match status" value="1"/>
</dbReference>
<dbReference type="PROSITE" id="PS50887">
    <property type="entry name" value="GGDEF"/>
    <property type="match status" value="1"/>
</dbReference>
<dbReference type="InterPro" id="IPR029787">
    <property type="entry name" value="Nucleotide_cyclase"/>
</dbReference>
<protein>
    <submittedName>
        <fullName evidence="4">Bifunctional diguanylate cyclase/phosphodiesterase</fullName>
        <ecNumber evidence="4">2.7.7.65</ecNumber>
        <ecNumber evidence="4">3.1.4.52</ecNumber>
    </submittedName>
</protein>
<evidence type="ECO:0000256" key="1">
    <source>
        <dbReference type="SAM" id="Phobius"/>
    </source>
</evidence>
<dbReference type="RefSeq" id="WP_320263873.1">
    <property type="nucleotide sequence ID" value="NZ_JAVIIX010000012.1"/>
</dbReference>
<comment type="caution">
    <text evidence="4">The sequence shown here is derived from an EMBL/GenBank/DDBJ whole genome shotgun (WGS) entry which is preliminary data.</text>
</comment>
<dbReference type="CDD" id="cd01949">
    <property type="entry name" value="GGDEF"/>
    <property type="match status" value="1"/>
</dbReference>
<dbReference type="SUPFAM" id="SSF141868">
    <property type="entry name" value="EAL domain-like"/>
    <property type="match status" value="1"/>
</dbReference>
<reference evidence="4 5" key="1">
    <citation type="submission" date="2023-08" db="EMBL/GenBank/DDBJ databases">
        <title>Implementing the SeqCode for naming new Mesorhizobium species isolated from Vachellia karroo root nodules.</title>
        <authorList>
            <person name="Van Lill M."/>
        </authorList>
    </citation>
    <scope>NUCLEOTIDE SEQUENCE [LARGE SCALE GENOMIC DNA]</scope>
    <source>
        <strain evidence="4 5">VK23A</strain>
    </source>
</reference>
<organism evidence="4 5">
    <name type="scientific">Mesorhizobium dulcispinae</name>
    <dbReference type="NCBI Taxonomy" id="3072316"/>
    <lineage>
        <taxon>Bacteria</taxon>
        <taxon>Pseudomonadati</taxon>
        <taxon>Pseudomonadota</taxon>
        <taxon>Alphaproteobacteria</taxon>
        <taxon>Hyphomicrobiales</taxon>
        <taxon>Phyllobacteriaceae</taxon>
        <taxon>Mesorhizobium</taxon>
    </lineage>
</organism>
<dbReference type="Gene3D" id="3.20.20.450">
    <property type="entry name" value="EAL domain"/>
    <property type="match status" value="1"/>
</dbReference>
<dbReference type="InterPro" id="IPR000160">
    <property type="entry name" value="GGDEF_dom"/>
</dbReference>
<dbReference type="InterPro" id="IPR001633">
    <property type="entry name" value="EAL_dom"/>
</dbReference>
<dbReference type="EMBL" id="JAVIIZ010000013">
    <property type="protein sequence ID" value="MDX8474449.1"/>
    <property type="molecule type" value="Genomic_DNA"/>
</dbReference>
<dbReference type="EC" id="2.7.7.65" evidence="4"/>
<keyword evidence="5" id="KW-1185">Reference proteome</keyword>
<keyword evidence="4" id="KW-0808">Transferase</keyword>
<feature type="domain" description="GGDEF" evidence="3">
    <location>
        <begin position="113"/>
        <end position="246"/>
    </location>
</feature>
<accession>A0ABU4XI47</accession>
<dbReference type="PROSITE" id="PS50883">
    <property type="entry name" value="EAL"/>
    <property type="match status" value="1"/>
</dbReference>
<dbReference type="GO" id="GO:0052621">
    <property type="term" value="F:diguanylate cyclase activity"/>
    <property type="evidence" value="ECO:0007669"/>
    <property type="project" value="UniProtKB-EC"/>
</dbReference>
<dbReference type="InterPro" id="IPR050706">
    <property type="entry name" value="Cyclic-di-GMP_PDE-like"/>
</dbReference>
<evidence type="ECO:0000259" key="3">
    <source>
        <dbReference type="PROSITE" id="PS50887"/>
    </source>
</evidence>
<sequence length="517" mass="56488">MSAVSNPKRTPLFRLITIASSGMGSFILGLWGLRFGFGDGLAGMPAETMAGIIAALCALSAGGAAMSFFAGVDESAEYVFKETHFDKMTGLLTRQAIVGKVAAAATETIETGEPVYLIDIDIDRFKQINDAIGYSHGDELIRAFTKRLKESMPEDAVIGRLGAGEFAVLLPDREIRGSLERFLENLINRMMEPYQLQTHLQSVSMSVGIVAMPKDGVDPVLILRRSNLALQNARASGIGNWSVFHADMGRVADYRQWIESELKTAFDRGDFSLHYQPQFDLQGGRVVGYEALIRWKHPERGMIPPMEFIPIAEETGMINPIGEWVLRKACSDAQYLPEDCFVAVNISPVQFMTKDFVGIVRETMASTGIKPSRLELEVTETAMMQDRDRAAVILRQLAEMGISVAVDDFGTGYSNLSYLIDFSFGKLKIDRSFVSRIDTDSSSGAVVSTIVGLSRALGVGIIAEGVETENQATLLRAAGCEVVQGYLFGRPAPLKVELGEARPVHATREPARLVSLQ</sequence>
<keyword evidence="1" id="KW-1133">Transmembrane helix</keyword>
<keyword evidence="4" id="KW-0548">Nucleotidyltransferase</keyword>
<dbReference type="PANTHER" id="PTHR33121:SF79">
    <property type="entry name" value="CYCLIC DI-GMP PHOSPHODIESTERASE PDED-RELATED"/>
    <property type="match status" value="1"/>
</dbReference>
<feature type="transmembrane region" description="Helical" evidence="1">
    <location>
        <begin position="52"/>
        <end position="72"/>
    </location>
</feature>
<evidence type="ECO:0000313" key="4">
    <source>
        <dbReference type="EMBL" id="MDX8474449.1"/>
    </source>
</evidence>
<dbReference type="Proteomes" id="UP001271780">
    <property type="component" value="Unassembled WGS sequence"/>
</dbReference>
<dbReference type="SUPFAM" id="SSF55073">
    <property type="entry name" value="Nucleotide cyclase"/>
    <property type="match status" value="1"/>
</dbReference>
<dbReference type="InterPro" id="IPR043128">
    <property type="entry name" value="Rev_trsase/Diguanyl_cyclase"/>
</dbReference>
<dbReference type="SMART" id="SM00267">
    <property type="entry name" value="GGDEF"/>
    <property type="match status" value="1"/>
</dbReference>
<dbReference type="NCBIfam" id="TIGR00254">
    <property type="entry name" value="GGDEF"/>
    <property type="match status" value="1"/>
</dbReference>
<proteinExistence type="predicted"/>
<gene>
    <name evidence="4" type="ORF">RFM27_20410</name>
</gene>
<feature type="transmembrane region" description="Helical" evidence="1">
    <location>
        <begin position="12"/>
        <end position="32"/>
    </location>
</feature>
<dbReference type="SMART" id="SM00052">
    <property type="entry name" value="EAL"/>
    <property type="match status" value="1"/>
</dbReference>
<name>A0ABU4XI47_9HYPH</name>
<keyword evidence="1" id="KW-0812">Transmembrane</keyword>
<dbReference type="Gene3D" id="3.30.70.270">
    <property type="match status" value="1"/>
</dbReference>
<dbReference type="PANTHER" id="PTHR33121">
    <property type="entry name" value="CYCLIC DI-GMP PHOSPHODIESTERASE PDEF"/>
    <property type="match status" value="1"/>
</dbReference>
<feature type="domain" description="EAL" evidence="2">
    <location>
        <begin position="255"/>
        <end position="505"/>
    </location>
</feature>
<dbReference type="InterPro" id="IPR035919">
    <property type="entry name" value="EAL_sf"/>
</dbReference>
<evidence type="ECO:0000313" key="5">
    <source>
        <dbReference type="Proteomes" id="UP001271780"/>
    </source>
</evidence>
<dbReference type="EC" id="3.1.4.52" evidence="4"/>
<keyword evidence="1" id="KW-0472">Membrane</keyword>
<evidence type="ECO:0000259" key="2">
    <source>
        <dbReference type="PROSITE" id="PS50883"/>
    </source>
</evidence>
<keyword evidence="4" id="KW-0378">Hydrolase</keyword>